<evidence type="ECO:0000313" key="1">
    <source>
        <dbReference type="EMBL" id="MPY66663.1"/>
    </source>
</evidence>
<keyword evidence="2" id="KW-1185">Reference proteome</keyword>
<accession>A0A7X1NVX7</accession>
<dbReference type="RefSeq" id="WP_152870941.1">
    <property type="nucleotide sequence ID" value="NZ_WBSL01000002.1"/>
</dbReference>
<reference evidence="1 2" key="1">
    <citation type="submission" date="2019-10" db="EMBL/GenBank/DDBJ databases">
        <title>Deinococcus sp. isolated from soil.</title>
        <authorList>
            <person name="Li Y."/>
            <person name="Wang J."/>
        </authorList>
    </citation>
    <scope>NUCLEOTIDE SEQUENCE [LARGE SCALE GENOMIC DNA]</scope>
    <source>
        <strain evidence="1 2">SDU3-2</strain>
    </source>
</reference>
<proteinExistence type="predicted"/>
<organism evidence="1 2">
    <name type="scientific">Deinococcus terrestris</name>
    <dbReference type="NCBI Taxonomy" id="2651870"/>
    <lineage>
        <taxon>Bacteria</taxon>
        <taxon>Thermotogati</taxon>
        <taxon>Deinococcota</taxon>
        <taxon>Deinococci</taxon>
        <taxon>Deinococcales</taxon>
        <taxon>Deinococcaceae</taxon>
        <taxon>Deinococcus</taxon>
    </lineage>
</organism>
<name>A0A7X1NVX7_9DEIO</name>
<gene>
    <name evidence="1" type="ORF">F8S09_08135</name>
</gene>
<comment type="caution">
    <text evidence="1">The sequence shown here is derived from an EMBL/GenBank/DDBJ whole genome shotgun (WGS) entry which is preliminary data.</text>
</comment>
<protein>
    <submittedName>
        <fullName evidence="1">Uncharacterized protein</fullName>
    </submittedName>
</protein>
<dbReference type="AlphaFoldDB" id="A0A7X1NVX7"/>
<evidence type="ECO:0000313" key="2">
    <source>
        <dbReference type="Proteomes" id="UP000484842"/>
    </source>
</evidence>
<dbReference type="Proteomes" id="UP000484842">
    <property type="component" value="Unassembled WGS sequence"/>
</dbReference>
<dbReference type="EMBL" id="WBSL01000002">
    <property type="protein sequence ID" value="MPY66663.1"/>
    <property type="molecule type" value="Genomic_DNA"/>
</dbReference>
<sequence>MSAPPVILHGVSDRSLALLETEKVRLLVPFMTNTCSVSQAGKRCGVSAKRMLYWVNKFLEHGLVVQVGHDSSTNAALYSAVSTSFIVKDLDVYFIEQHIEQQFDPLWDDFKAGLKRVAKQESVTWDFHISLDENATVVRRFVPSDMRINHPITTNVKEVNTWVHLPLRRQEIRSLRQELDNLVERYIRLAQEPHNDEVSVILLHLGMIPSEGPE</sequence>